<dbReference type="HOGENOM" id="CLU_608202_0_0_10"/>
<organism evidence="2 3">
    <name type="scientific">Robiginitalea biformata (strain ATCC BAA-864 / DSM 15991 / KCTC 12146 / HTCC2501)</name>
    <dbReference type="NCBI Taxonomy" id="313596"/>
    <lineage>
        <taxon>Bacteria</taxon>
        <taxon>Pseudomonadati</taxon>
        <taxon>Bacteroidota</taxon>
        <taxon>Flavobacteriia</taxon>
        <taxon>Flavobacteriales</taxon>
        <taxon>Flavobacteriaceae</taxon>
        <taxon>Robiginitalea</taxon>
    </lineage>
</organism>
<dbReference type="RefSeq" id="WP_015755548.1">
    <property type="nucleotide sequence ID" value="NC_013222.1"/>
</dbReference>
<feature type="signal peptide" evidence="1">
    <location>
        <begin position="1"/>
        <end position="25"/>
    </location>
</feature>
<dbReference type="Proteomes" id="UP000009049">
    <property type="component" value="Chromosome"/>
</dbReference>
<dbReference type="KEGG" id="rbi:RB2501_01760"/>
<proteinExistence type="predicted"/>
<dbReference type="Gene3D" id="1.10.4080.10">
    <property type="entry name" value="ADP-ribosylation/Crystallin J1"/>
    <property type="match status" value="1"/>
</dbReference>
<dbReference type="SUPFAM" id="SSF101478">
    <property type="entry name" value="ADP-ribosylglycohydrolase"/>
    <property type="match status" value="1"/>
</dbReference>
<evidence type="ECO:0000256" key="1">
    <source>
        <dbReference type="SAM" id="SignalP"/>
    </source>
</evidence>
<keyword evidence="3" id="KW-1185">Reference proteome</keyword>
<gene>
    <name evidence="2" type="ordered locus">RB2501_01760</name>
</gene>
<feature type="chain" id="PRO_5002666431" description="Heme biosynthesis protein HemY" evidence="1">
    <location>
        <begin position="26"/>
        <end position="453"/>
    </location>
</feature>
<protein>
    <recommendedName>
        <fullName evidence="4">Heme biosynthesis protein HemY</fullName>
    </recommendedName>
</protein>
<name>A4CQ27_ROBBH</name>
<dbReference type="eggNOG" id="COG1397">
    <property type="taxonomic scope" value="Bacteria"/>
</dbReference>
<keyword evidence="1" id="KW-0732">Signal</keyword>
<dbReference type="EMBL" id="CP001712">
    <property type="protein sequence ID" value="EAR14112.1"/>
    <property type="molecule type" value="Genomic_DNA"/>
</dbReference>
<accession>A4CQ27</accession>
<sequence>MMHSLKPAVFPAIACMLILAGPLHSQIGKAAPSDTLALDKAAYANQLEGFWLGACIANWTGLVTEMDKIGNIGAIQTGRFYTREDWGQPDQPSIFTPDTPSALSRTIDFVFRGPDSLWGADDDTDIEYMYQHLLATHQTAILTPEQIRDGWLRHIRKEEENYLWVSNQQAFDLMQEGVLPPRTSDPDLNEHWEMIDAQLTTELFGLLAPGRPDIALKMAYLPVRTSAGGQAALISEFYIVMHALAPLINTEKPLGPQLVQVADSARAHLPDTGYAARMYDFVKAKYASGIPWEQARDSIYQRYQVEQRDGYEITSQDLYCNGCFAAGINFASSLVSLFYGEGDLRETIKIGVLCGWDSDNPTATWGGLLGFILGKKDVEKTFGRTFSNRFHIHRTRQNFPNQGIDTFGRMAQTGLDIVDRVVTREMDGRIGHADSTWYIPLKPNLIKATSKTH</sequence>
<evidence type="ECO:0000313" key="2">
    <source>
        <dbReference type="EMBL" id="EAR14112.1"/>
    </source>
</evidence>
<dbReference type="Pfam" id="PF03747">
    <property type="entry name" value="ADP_ribosyl_GH"/>
    <property type="match status" value="1"/>
</dbReference>
<reference evidence="2 3" key="1">
    <citation type="journal article" date="2009" name="J. Bacteriol.">
        <title>Complete genome sequence of Robiginitalea biformata HTCC2501.</title>
        <authorList>
            <person name="Oh H.M."/>
            <person name="Giovannoni S.J."/>
            <person name="Lee K."/>
            <person name="Ferriera S."/>
            <person name="Johnson J."/>
            <person name="Cho J.C."/>
        </authorList>
    </citation>
    <scope>NUCLEOTIDE SEQUENCE [LARGE SCALE GENOMIC DNA]</scope>
    <source>
        <strain evidence="3">ATCC BAA-864 / HTCC2501 / KCTC 12146</strain>
    </source>
</reference>
<dbReference type="AlphaFoldDB" id="A4CQ27"/>
<evidence type="ECO:0008006" key="4">
    <source>
        <dbReference type="Google" id="ProtNLM"/>
    </source>
</evidence>
<dbReference type="STRING" id="313596.RB2501_01760"/>
<dbReference type="InterPro" id="IPR036705">
    <property type="entry name" value="Ribosyl_crysJ1_sf"/>
</dbReference>
<evidence type="ECO:0000313" key="3">
    <source>
        <dbReference type="Proteomes" id="UP000009049"/>
    </source>
</evidence>
<dbReference type="InterPro" id="IPR005502">
    <property type="entry name" value="Ribosyl_crysJ1"/>
</dbReference>